<accession>D7KS85</accession>
<name>D7KS85_ARALL</name>
<reference evidence="2" key="1">
    <citation type="journal article" date="2011" name="Nat. Genet.">
        <title>The Arabidopsis lyrata genome sequence and the basis of rapid genome size change.</title>
        <authorList>
            <person name="Hu T.T."/>
            <person name="Pattyn P."/>
            <person name="Bakker E.G."/>
            <person name="Cao J."/>
            <person name="Cheng J.-F."/>
            <person name="Clark R.M."/>
            <person name="Fahlgren N."/>
            <person name="Fawcett J.A."/>
            <person name="Grimwood J."/>
            <person name="Gundlach H."/>
            <person name="Haberer G."/>
            <person name="Hollister J.D."/>
            <person name="Ossowski S."/>
            <person name="Ottilar R.P."/>
            <person name="Salamov A.A."/>
            <person name="Schneeberger K."/>
            <person name="Spannagl M."/>
            <person name="Wang X."/>
            <person name="Yang L."/>
            <person name="Nasrallah M.E."/>
            <person name="Bergelson J."/>
            <person name="Carrington J.C."/>
            <person name="Gaut B.S."/>
            <person name="Schmutz J."/>
            <person name="Mayer K.F.X."/>
            <person name="Van de Peer Y."/>
            <person name="Grigoriev I.V."/>
            <person name="Nordborg M."/>
            <person name="Weigel D."/>
            <person name="Guo Y.-L."/>
        </authorList>
    </citation>
    <scope>NUCLEOTIDE SEQUENCE [LARGE SCALE GENOMIC DNA]</scope>
    <source>
        <strain evidence="2">cv. MN47</strain>
    </source>
</reference>
<dbReference type="Gramene" id="scaffold_200027.1">
    <property type="protein sequence ID" value="scaffold_200027.1"/>
    <property type="gene ID" value="scaffold_200027.1"/>
</dbReference>
<proteinExistence type="predicted"/>
<sequence>MAWLFQELDRCYLHATQSSFLIKAGVNTDVREAFCAQIGIFVQHPIVSCLFLGEDATEKSCERFFFFFFNLIEHSLATAKDLLVIQTLLETTAQVMVAVDVTSELFLFCLFLLIDHPNFRACYIHHVKGGFATLLSRAAHIQNDLFDNLSVRLTSRPNVVREFAEAVLGVETEQLVRKMVPVVLRKLLLICDLEVVGKSRERHISCYYSLELFIQKKKLFFFNVCYQGMFSNRDRFSLFFTWYAWDYQTLFSVKDNLKYLRISFQRKCSIA</sequence>
<dbReference type="Proteomes" id="UP000008694">
    <property type="component" value="Unassembled WGS sequence"/>
</dbReference>
<protein>
    <submittedName>
        <fullName evidence="1">Uncharacterized protein</fullName>
    </submittedName>
</protein>
<organism evidence="2">
    <name type="scientific">Arabidopsis lyrata subsp. lyrata</name>
    <name type="common">Lyre-leaved rock-cress</name>
    <dbReference type="NCBI Taxonomy" id="81972"/>
    <lineage>
        <taxon>Eukaryota</taxon>
        <taxon>Viridiplantae</taxon>
        <taxon>Streptophyta</taxon>
        <taxon>Embryophyta</taxon>
        <taxon>Tracheophyta</taxon>
        <taxon>Spermatophyta</taxon>
        <taxon>Magnoliopsida</taxon>
        <taxon>eudicotyledons</taxon>
        <taxon>Gunneridae</taxon>
        <taxon>Pentapetalae</taxon>
        <taxon>rosids</taxon>
        <taxon>malvids</taxon>
        <taxon>Brassicales</taxon>
        <taxon>Brassicaceae</taxon>
        <taxon>Camelineae</taxon>
        <taxon>Arabidopsis</taxon>
    </lineage>
</organism>
<keyword evidence="2" id="KW-1185">Reference proteome</keyword>
<evidence type="ECO:0000313" key="1">
    <source>
        <dbReference type="EMBL" id="EFH64135.1"/>
    </source>
</evidence>
<dbReference type="HOGENOM" id="CLU_1027962_0_0_1"/>
<evidence type="ECO:0000313" key="2">
    <source>
        <dbReference type="Proteomes" id="UP000008694"/>
    </source>
</evidence>
<dbReference type="STRING" id="81972.D7KS85"/>
<dbReference type="AlphaFoldDB" id="D7KS85"/>
<dbReference type="EMBL" id="GL348714">
    <property type="protein sequence ID" value="EFH64135.1"/>
    <property type="molecule type" value="Genomic_DNA"/>
</dbReference>
<dbReference type="eggNOG" id="KOG0890">
    <property type="taxonomic scope" value="Eukaryota"/>
</dbReference>
<gene>
    <name evidence="1" type="ORF">ARALYDRAFT_892953</name>
</gene>